<comment type="caution">
    <text evidence="1">The sequence shown here is derived from an EMBL/GenBank/DDBJ whole genome shotgun (WGS) entry which is preliminary data.</text>
</comment>
<dbReference type="EMBL" id="JMIW01000001">
    <property type="protein sequence ID" value="KEO91834.1"/>
    <property type="molecule type" value="Genomic_DNA"/>
</dbReference>
<proteinExistence type="predicted"/>
<reference evidence="1 2" key="1">
    <citation type="submission" date="2014-04" db="EMBL/GenBank/DDBJ databases">
        <title>A comprehensive comparison of genomes of Erythrobacter spp. strains.</title>
        <authorList>
            <person name="Zheng Q."/>
        </authorList>
    </citation>
    <scope>NUCLEOTIDE SEQUENCE [LARGE SCALE GENOMIC DNA]</scope>
    <source>
        <strain evidence="1 2">DSM 6997</strain>
    </source>
</reference>
<evidence type="ECO:0000313" key="1">
    <source>
        <dbReference type="EMBL" id="KEO91834.1"/>
    </source>
</evidence>
<gene>
    <name evidence="1" type="ORF">EH31_03940</name>
</gene>
<sequence>MKLRKYLVGLSVLGLLCASFWWFSYGHYVGDNAIAVTKELKEQGHLLTYPSDEEDLIERCSEIGQAYFIPEGIISQIIVEFDDQCVVTAVYPGWRK</sequence>
<protein>
    <submittedName>
        <fullName evidence="1">Uncharacterized protein</fullName>
    </submittedName>
</protein>
<organism evidence="1 2">
    <name type="scientific">Erythrobacter longus</name>
    <dbReference type="NCBI Taxonomy" id="1044"/>
    <lineage>
        <taxon>Bacteria</taxon>
        <taxon>Pseudomonadati</taxon>
        <taxon>Pseudomonadota</taxon>
        <taxon>Alphaproteobacteria</taxon>
        <taxon>Sphingomonadales</taxon>
        <taxon>Erythrobacteraceae</taxon>
        <taxon>Erythrobacter/Porphyrobacter group</taxon>
        <taxon>Erythrobacter</taxon>
    </lineage>
</organism>
<accession>A0A074MEB9</accession>
<dbReference type="Proteomes" id="UP000027647">
    <property type="component" value="Unassembled WGS sequence"/>
</dbReference>
<name>A0A074MEB9_ERYLO</name>
<evidence type="ECO:0000313" key="2">
    <source>
        <dbReference type="Proteomes" id="UP000027647"/>
    </source>
</evidence>
<dbReference type="AlphaFoldDB" id="A0A074MEB9"/>
<keyword evidence="2" id="KW-1185">Reference proteome</keyword>